<comment type="subunit">
    <text evidence="7">Monomer. Binds directly to the core enzyme of the DNA-dependent RNA polymerase and to nascent RNA.</text>
</comment>
<dbReference type="PANTHER" id="PTHR22648">
    <property type="entry name" value="TRANSCRIPTION TERMINATION FACTOR NUSA"/>
    <property type="match status" value="1"/>
</dbReference>
<dbReference type="InterPro" id="IPR009019">
    <property type="entry name" value="KH_sf_prok-type"/>
</dbReference>
<dbReference type="InterPro" id="IPR010213">
    <property type="entry name" value="TF_NusA"/>
</dbReference>
<dbReference type="Gene3D" id="2.40.50.140">
    <property type="entry name" value="Nucleic acid-binding proteins"/>
    <property type="match status" value="1"/>
</dbReference>
<dbReference type="InterPro" id="IPR012340">
    <property type="entry name" value="NA-bd_OB-fold"/>
</dbReference>
<dbReference type="InterPro" id="IPR058582">
    <property type="entry name" value="KH_NusA_2nd"/>
</dbReference>
<evidence type="ECO:0000256" key="1">
    <source>
        <dbReference type="ARBA" id="ARBA00022472"/>
    </source>
</evidence>
<dbReference type="HAMAP" id="MF_00945_B">
    <property type="entry name" value="NusA_B"/>
    <property type="match status" value="1"/>
</dbReference>
<evidence type="ECO:0000256" key="7">
    <source>
        <dbReference type="HAMAP-Rule" id="MF_00945"/>
    </source>
</evidence>
<reference evidence="9" key="1">
    <citation type="submission" date="2020-01" db="EMBL/GenBank/DDBJ databases">
        <authorList>
            <person name="Meier V. D."/>
            <person name="Meier V D."/>
        </authorList>
    </citation>
    <scope>NUCLEOTIDE SEQUENCE</scope>
    <source>
        <strain evidence="9">HLG_WM_MAG_09</strain>
    </source>
</reference>
<dbReference type="SUPFAM" id="SSF50249">
    <property type="entry name" value="Nucleic acid-binding proteins"/>
    <property type="match status" value="1"/>
</dbReference>
<dbReference type="GO" id="GO:0003723">
    <property type="term" value="F:RNA binding"/>
    <property type="evidence" value="ECO:0007669"/>
    <property type="project" value="UniProtKB-UniRule"/>
</dbReference>
<dbReference type="InterPro" id="IPR004087">
    <property type="entry name" value="KH_dom"/>
</dbReference>
<dbReference type="GO" id="GO:0000166">
    <property type="term" value="F:nucleotide binding"/>
    <property type="evidence" value="ECO:0007669"/>
    <property type="project" value="InterPro"/>
</dbReference>
<dbReference type="CDD" id="cd04455">
    <property type="entry name" value="S1_NusA"/>
    <property type="match status" value="1"/>
</dbReference>
<dbReference type="NCBIfam" id="TIGR01953">
    <property type="entry name" value="NusA"/>
    <property type="match status" value="1"/>
</dbReference>
<dbReference type="InterPro" id="IPR025249">
    <property type="entry name" value="TF_NusA_KH_1st"/>
</dbReference>
<dbReference type="Gene3D" id="3.30.1480.10">
    <property type="entry name" value="NusA, N-terminal domain"/>
    <property type="match status" value="1"/>
</dbReference>
<dbReference type="PROSITE" id="PS50084">
    <property type="entry name" value="KH_TYPE_1"/>
    <property type="match status" value="1"/>
</dbReference>
<dbReference type="SUPFAM" id="SSF54814">
    <property type="entry name" value="Prokaryotic type KH domain (KH-domain type II)"/>
    <property type="match status" value="2"/>
</dbReference>
<keyword evidence="2 7" id="KW-0963">Cytoplasm</keyword>
<evidence type="ECO:0000256" key="2">
    <source>
        <dbReference type="ARBA" id="ARBA00022490"/>
    </source>
</evidence>
<dbReference type="Gene3D" id="3.30.300.20">
    <property type="match status" value="2"/>
</dbReference>
<dbReference type="InterPro" id="IPR030842">
    <property type="entry name" value="TF_NusA_bacterial"/>
</dbReference>
<evidence type="ECO:0000256" key="4">
    <source>
        <dbReference type="ARBA" id="ARBA00022884"/>
    </source>
</evidence>
<dbReference type="InterPro" id="IPR015946">
    <property type="entry name" value="KH_dom-like_a/b"/>
</dbReference>
<sequence>MSKEILYVVDAVSNEKSVSKDLIFEAVETALAMATRKRFGMHMDVRVSVDRESGDYATFRRWLVIDDEDPEFESPERQILLSYATAREDTPDDIAIGDYVEESIESVEFGRIAAQTAKQVIVSKVREAERERVVAGYRDRVGELLMGSIKRVDRKGVFLDLGENAEALIPREEMIPREMTHNGTRMRGYLKEIRQEPRGPMIILSRTGNEFLIELMKLEVPEISQEMIDVMGAARDPGARAKVAVRANLPNIDPVGACVGMRGSRIQTVTTELNGERVDIVLWDEDIATFVMNAMAPAEVLSIVVDEDNQSMDIGVDQERLSQAIGKGGQNVRLASELTGWTLNVMSVEDAEAKTLAEQQAMLELFSDKLDVDEDVAVVLVEEGFSTLEEVAYVAREEFLEIEAFDEDIIDELRNRARTALLTEAIVQDAPIPADDLLNMDGMDKELAYVLAAREVRTMEDLAEQAVDELLDIEGMDEERAAALIMTARAPWFAEEEQSE</sequence>
<evidence type="ECO:0000256" key="5">
    <source>
        <dbReference type="ARBA" id="ARBA00023015"/>
    </source>
</evidence>
<dbReference type="GO" id="GO:0006353">
    <property type="term" value="P:DNA-templated transcription termination"/>
    <property type="evidence" value="ECO:0007669"/>
    <property type="project" value="UniProtKB-UniRule"/>
</dbReference>
<dbReference type="InterPro" id="IPR013735">
    <property type="entry name" value="TF_NusA_N"/>
</dbReference>
<dbReference type="CDD" id="cd22529">
    <property type="entry name" value="KH-II_NusA_rpt2"/>
    <property type="match status" value="1"/>
</dbReference>
<dbReference type="NCBIfam" id="TIGR01954">
    <property type="entry name" value="nusA_Cterm_rpt"/>
    <property type="match status" value="2"/>
</dbReference>
<keyword evidence="1 7" id="KW-0806">Transcription termination</keyword>
<proteinExistence type="inferred from homology"/>
<keyword evidence="4 7" id="KW-0694">RNA-binding</keyword>
<dbReference type="CDD" id="cd02134">
    <property type="entry name" value="KH-II_NusA_rpt1"/>
    <property type="match status" value="1"/>
</dbReference>
<evidence type="ECO:0000259" key="8">
    <source>
        <dbReference type="PROSITE" id="PS50126"/>
    </source>
</evidence>
<evidence type="ECO:0000313" key="9">
    <source>
        <dbReference type="EMBL" id="CAA6829958.1"/>
    </source>
</evidence>
<dbReference type="FunFam" id="3.30.300.20:FF:000005">
    <property type="entry name" value="Transcription termination/antitermination protein NusA"/>
    <property type="match status" value="1"/>
</dbReference>
<dbReference type="InterPro" id="IPR003029">
    <property type="entry name" value="S1_domain"/>
</dbReference>
<dbReference type="PROSITE" id="PS50126">
    <property type="entry name" value="S1"/>
    <property type="match status" value="1"/>
</dbReference>
<dbReference type="SMART" id="SM00322">
    <property type="entry name" value="KH"/>
    <property type="match status" value="2"/>
</dbReference>
<dbReference type="Pfam" id="PF26594">
    <property type="entry name" value="KH_NusA_2nd"/>
    <property type="match status" value="1"/>
</dbReference>
<dbReference type="Pfam" id="PF14520">
    <property type="entry name" value="HHH_5"/>
    <property type="match status" value="1"/>
</dbReference>
<dbReference type="InterPro" id="IPR010995">
    <property type="entry name" value="DNA_repair_Rad51/TF_NusA_a-hlx"/>
</dbReference>
<protein>
    <recommendedName>
        <fullName evidence="7">Transcription termination/antitermination protein NusA</fullName>
    </recommendedName>
</protein>
<feature type="domain" description="S1 motif" evidence="8">
    <location>
        <begin position="142"/>
        <end position="207"/>
    </location>
</feature>
<dbReference type="Pfam" id="PF00575">
    <property type="entry name" value="S1"/>
    <property type="match status" value="1"/>
</dbReference>
<dbReference type="SUPFAM" id="SSF69705">
    <property type="entry name" value="Transcription factor NusA, N-terminal domain"/>
    <property type="match status" value="1"/>
</dbReference>
<keyword evidence="5 7" id="KW-0805">Transcription regulation</keyword>
<dbReference type="Gene3D" id="1.10.150.20">
    <property type="entry name" value="5' to 3' exonuclease, C-terminal subdomain"/>
    <property type="match status" value="2"/>
</dbReference>
<dbReference type="GO" id="GO:0003700">
    <property type="term" value="F:DNA-binding transcription factor activity"/>
    <property type="evidence" value="ECO:0007669"/>
    <property type="project" value="InterPro"/>
</dbReference>
<dbReference type="FunFam" id="3.30.300.20:FF:000002">
    <property type="entry name" value="Transcription termination/antitermination protein NusA"/>
    <property type="match status" value="1"/>
</dbReference>
<comment type="subcellular location">
    <subcellularLocation>
        <location evidence="7">Cytoplasm</location>
    </subcellularLocation>
</comment>
<dbReference type="InterPro" id="IPR010214">
    <property type="entry name" value="Tscrpt_termin_fac_NusA_C_rpt"/>
</dbReference>
<evidence type="ECO:0000256" key="3">
    <source>
        <dbReference type="ARBA" id="ARBA00022814"/>
    </source>
</evidence>
<dbReference type="GO" id="GO:0031564">
    <property type="term" value="P:transcription antitermination"/>
    <property type="evidence" value="ECO:0007669"/>
    <property type="project" value="UniProtKB-UniRule"/>
</dbReference>
<dbReference type="Pfam" id="PF13184">
    <property type="entry name" value="KH_NusA_1st"/>
    <property type="match status" value="1"/>
</dbReference>
<dbReference type="SMART" id="SM00316">
    <property type="entry name" value="S1"/>
    <property type="match status" value="1"/>
</dbReference>
<dbReference type="GO" id="GO:0005829">
    <property type="term" value="C:cytosol"/>
    <property type="evidence" value="ECO:0007669"/>
    <property type="project" value="TreeGrafter"/>
</dbReference>
<evidence type="ECO:0000256" key="6">
    <source>
        <dbReference type="ARBA" id="ARBA00023163"/>
    </source>
</evidence>
<organism evidence="9">
    <name type="scientific">uncultured Thiotrichaceae bacterium</name>
    <dbReference type="NCBI Taxonomy" id="298394"/>
    <lineage>
        <taxon>Bacteria</taxon>
        <taxon>Pseudomonadati</taxon>
        <taxon>Pseudomonadota</taxon>
        <taxon>Gammaproteobacteria</taxon>
        <taxon>Thiotrichales</taxon>
        <taxon>Thiotrichaceae</taxon>
        <taxon>environmental samples</taxon>
    </lineage>
</organism>
<dbReference type="PANTHER" id="PTHR22648:SF0">
    <property type="entry name" value="TRANSCRIPTION TERMINATION_ANTITERMINATION PROTEIN NUSA"/>
    <property type="match status" value="1"/>
</dbReference>
<gene>
    <name evidence="7" type="primary">nusA</name>
    <name evidence="9" type="ORF">HELGO_WM7747</name>
</gene>
<dbReference type="Pfam" id="PF08529">
    <property type="entry name" value="NusA_N"/>
    <property type="match status" value="1"/>
</dbReference>
<keyword evidence="6 7" id="KW-0804">Transcription</keyword>
<accession>A0A6S6UDN4</accession>
<comment type="function">
    <text evidence="7">Participates in both transcription termination and antitermination.</text>
</comment>
<dbReference type="SUPFAM" id="SSF47794">
    <property type="entry name" value="Rad51 N-terminal domain-like"/>
    <property type="match status" value="2"/>
</dbReference>
<keyword evidence="3 7" id="KW-0889">Transcription antitermination</keyword>
<name>A0A6S6UDN4_9GAMM</name>
<dbReference type="EMBL" id="CACVAT010000555">
    <property type="protein sequence ID" value="CAA6829958.1"/>
    <property type="molecule type" value="Genomic_DNA"/>
</dbReference>
<dbReference type="AlphaFoldDB" id="A0A6S6UDN4"/>
<dbReference type="InterPro" id="IPR036555">
    <property type="entry name" value="NusA_N_sf"/>
</dbReference>
<comment type="similarity">
    <text evidence="7">Belongs to the NusA family.</text>
</comment>